<dbReference type="Proteomes" id="UP000245577">
    <property type="component" value="Unassembled WGS sequence"/>
</dbReference>
<feature type="domain" description="AAA" evidence="1">
    <location>
        <begin position="55"/>
        <end position="188"/>
    </location>
</feature>
<dbReference type="RefSeq" id="WP_116669967.1">
    <property type="nucleotide sequence ID" value="NZ_MZGU01000004.1"/>
</dbReference>
<evidence type="ECO:0000259" key="2">
    <source>
        <dbReference type="Pfam" id="PF13635"/>
    </source>
</evidence>
<dbReference type="InterPro" id="IPR025420">
    <property type="entry name" value="DUF4143"/>
</dbReference>
<sequence length="462" mass="53906">MDKKEIKLYLENLLKNIEKFIESKLTTMGNDIKKREEYYILKNSIDLFLNDDKTNRFFIMSGIRGIGKTTILYQLYDYLKSEKHVPSRNILYLNLNRLRDLGEYEICDFFNVYKNDFGFKKDEKIVIFVDESQYLDNLNSVEKWINSDENKNIFIIFAGSNVISYELDSNSLEDTIIKMYPLNFIEYLNLNYNYTISLDVKKNLKNLILEGETGSLEEIPLNPYIKKHKDEWMNHIQYSSFPNLAQNNVLQISSTLDIKNEIIEKDLDSISSFTRLSRLLAYPLLNLLVMEDIKDLALNKLATTLNISKKNVSNLLFAFENIQILFHVEPYVSSGKSVRKAWKYFFISTQFKSAIYQISKDISTNYGEYYDSIAKNLVASALFKLKDNNYNLYYDATVDGVEFIVKSNEKIVPVDVNSNEDKLNKAIEEYDAEYGILVIDNLSNIEIKNNIIYIPLPLFSLI</sequence>
<evidence type="ECO:0000313" key="4">
    <source>
        <dbReference type="Proteomes" id="UP000245577"/>
    </source>
</evidence>
<feature type="domain" description="DUF4143" evidence="2">
    <location>
        <begin position="284"/>
        <end position="418"/>
    </location>
</feature>
<accession>A0A2U1S897</accession>
<dbReference type="Pfam" id="PF13173">
    <property type="entry name" value="AAA_14"/>
    <property type="match status" value="1"/>
</dbReference>
<dbReference type="SUPFAM" id="SSF52540">
    <property type="entry name" value="P-loop containing nucleoside triphosphate hydrolases"/>
    <property type="match status" value="1"/>
</dbReference>
<reference evidence="3 4" key="1">
    <citation type="submission" date="2017-03" db="EMBL/GenBank/DDBJ databases">
        <title>Genome sequence of Methanobrevibacter wosei.</title>
        <authorList>
            <person name="Poehlein A."/>
            <person name="Seedorf H."/>
            <person name="Daniel R."/>
        </authorList>
    </citation>
    <scope>NUCLEOTIDE SEQUENCE [LARGE SCALE GENOMIC DNA]</scope>
    <source>
        <strain evidence="3 4">DSM 11979</strain>
    </source>
</reference>
<dbReference type="EMBL" id="MZGU01000004">
    <property type="protein sequence ID" value="PWB86343.1"/>
    <property type="molecule type" value="Genomic_DNA"/>
</dbReference>
<evidence type="ECO:0000259" key="1">
    <source>
        <dbReference type="Pfam" id="PF13173"/>
    </source>
</evidence>
<keyword evidence="4" id="KW-1185">Reference proteome</keyword>
<dbReference type="PANTHER" id="PTHR42990:SF1">
    <property type="entry name" value="AAA+ ATPASE DOMAIN-CONTAINING PROTEIN"/>
    <property type="match status" value="1"/>
</dbReference>
<dbReference type="InterPro" id="IPR027417">
    <property type="entry name" value="P-loop_NTPase"/>
</dbReference>
<organism evidence="3 4">
    <name type="scientific">Methanobrevibacter woesei</name>
    <dbReference type="NCBI Taxonomy" id="190976"/>
    <lineage>
        <taxon>Archaea</taxon>
        <taxon>Methanobacteriati</taxon>
        <taxon>Methanobacteriota</taxon>
        <taxon>Methanomada group</taxon>
        <taxon>Methanobacteria</taxon>
        <taxon>Methanobacteriales</taxon>
        <taxon>Methanobacteriaceae</taxon>
        <taxon>Methanobrevibacter</taxon>
    </lineage>
</organism>
<gene>
    <name evidence="3" type="ORF">MBBWO_11980</name>
</gene>
<dbReference type="InterPro" id="IPR041682">
    <property type="entry name" value="AAA_14"/>
</dbReference>
<dbReference type="Gene3D" id="3.40.50.300">
    <property type="entry name" value="P-loop containing nucleotide triphosphate hydrolases"/>
    <property type="match status" value="1"/>
</dbReference>
<dbReference type="AlphaFoldDB" id="A0A2U1S897"/>
<comment type="caution">
    <text evidence="3">The sequence shown here is derived from an EMBL/GenBank/DDBJ whole genome shotgun (WGS) entry which is preliminary data.</text>
</comment>
<dbReference type="Pfam" id="PF13635">
    <property type="entry name" value="DUF4143"/>
    <property type="match status" value="1"/>
</dbReference>
<evidence type="ECO:0000313" key="3">
    <source>
        <dbReference type="EMBL" id="PWB86343.1"/>
    </source>
</evidence>
<name>A0A2U1S897_9EURY</name>
<protein>
    <submittedName>
        <fullName evidence="3">Uncharacterized protein</fullName>
    </submittedName>
</protein>
<dbReference type="OrthoDB" id="358600at2157"/>
<proteinExistence type="predicted"/>
<dbReference type="PANTHER" id="PTHR42990">
    <property type="entry name" value="ATPASE"/>
    <property type="match status" value="1"/>
</dbReference>